<comment type="caution">
    <text evidence="1">The sequence shown here is derived from an EMBL/GenBank/DDBJ whole genome shotgun (WGS) entry which is preliminary data.</text>
</comment>
<gene>
    <name evidence="1" type="ORF">PDIP_86400</name>
</gene>
<sequence>MVVTKSFLVQRPCGTRYRSARADEALVCGCSCRC</sequence>
<dbReference type="AlphaFoldDB" id="K9F6G5"/>
<dbReference type="KEGG" id="pdp:PDIP_86400"/>
<accession>K9F6G5</accession>
<evidence type="ECO:0000313" key="2">
    <source>
        <dbReference type="Proteomes" id="UP000009886"/>
    </source>
</evidence>
<protein>
    <submittedName>
        <fullName evidence="1">Uncharacterized protein</fullName>
    </submittedName>
</protein>
<organism evidence="1 2">
    <name type="scientific">Penicillium digitatum (strain Pd1 / CECT 20795)</name>
    <name type="common">Green mold</name>
    <dbReference type="NCBI Taxonomy" id="1170230"/>
    <lineage>
        <taxon>Eukaryota</taxon>
        <taxon>Fungi</taxon>
        <taxon>Dikarya</taxon>
        <taxon>Ascomycota</taxon>
        <taxon>Pezizomycotina</taxon>
        <taxon>Eurotiomycetes</taxon>
        <taxon>Eurotiomycetidae</taxon>
        <taxon>Eurotiales</taxon>
        <taxon>Aspergillaceae</taxon>
        <taxon>Penicillium</taxon>
    </lineage>
</organism>
<dbReference type="Proteomes" id="UP000009886">
    <property type="component" value="Unassembled WGS sequence"/>
</dbReference>
<dbReference type="VEuPathDB" id="FungiDB:PDIP_86400"/>
<dbReference type="HOGENOM" id="CLU_3377288_0_0_1"/>
<name>K9F6G5_PEND1</name>
<dbReference type="EMBL" id="AKCU01000523">
    <property type="protein sequence ID" value="EKV04669.1"/>
    <property type="molecule type" value="Genomic_DNA"/>
</dbReference>
<reference evidence="2" key="1">
    <citation type="journal article" date="2012" name="BMC Genomics">
        <title>Genome sequence of the necrotrophic fungus Penicillium digitatum, the main postharvest pathogen of citrus.</title>
        <authorList>
            <person name="Marcet-Houben M."/>
            <person name="Ballester A.-R."/>
            <person name="de la Fuente B."/>
            <person name="Harries E."/>
            <person name="Marcos J.F."/>
            <person name="Gonzalez-Candelas L."/>
            <person name="Gabaldon T."/>
        </authorList>
    </citation>
    <scope>NUCLEOTIDE SEQUENCE [LARGE SCALE GENOMIC DNA]</scope>
    <source>
        <strain evidence="2">Pd1 / CECT 20795</strain>
    </source>
</reference>
<evidence type="ECO:0000313" key="1">
    <source>
        <dbReference type="EMBL" id="EKV04669.1"/>
    </source>
</evidence>
<proteinExistence type="predicted"/>